<accession>A0A836B8G8</accession>
<evidence type="ECO:0000313" key="2">
    <source>
        <dbReference type="Proteomes" id="UP000613740"/>
    </source>
</evidence>
<organism evidence="1 2">
    <name type="scientific">Chlamydomonas schloesseri</name>
    <dbReference type="NCBI Taxonomy" id="2026947"/>
    <lineage>
        <taxon>Eukaryota</taxon>
        <taxon>Viridiplantae</taxon>
        <taxon>Chlorophyta</taxon>
        <taxon>core chlorophytes</taxon>
        <taxon>Chlorophyceae</taxon>
        <taxon>CS clade</taxon>
        <taxon>Chlamydomonadales</taxon>
        <taxon>Chlamydomonadaceae</taxon>
        <taxon>Chlamydomonas</taxon>
    </lineage>
</organism>
<gene>
    <name evidence="1" type="ORF">HYH02_004859</name>
</gene>
<comment type="caution">
    <text evidence="1">The sequence shown here is derived from an EMBL/GenBank/DDBJ whole genome shotgun (WGS) entry which is preliminary data.</text>
</comment>
<dbReference type="Proteomes" id="UP000613740">
    <property type="component" value="Unassembled WGS sequence"/>
</dbReference>
<evidence type="ECO:0000313" key="1">
    <source>
        <dbReference type="EMBL" id="KAG2450354.1"/>
    </source>
</evidence>
<keyword evidence="2" id="KW-1185">Reference proteome</keyword>
<sequence>MACRHWSRADPRHRAVFEDEVASTSLSQLVHILTDDPDTTVAAAAAAAIRAYVSAGGLMALQRVLGAGSPAAAALVAAAERDRGGTARLRVLALALELAAAGDGAADSSNR</sequence>
<dbReference type="AlphaFoldDB" id="A0A836B8G8"/>
<dbReference type="EMBL" id="JAEHOD010000011">
    <property type="protein sequence ID" value="KAG2450354.1"/>
    <property type="molecule type" value="Genomic_DNA"/>
</dbReference>
<name>A0A836B8G8_9CHLO</name>
<protein>
    <submittedName>
        <fullName evidence="1">Uncharacterized protein</fullName>
    </submittedName>
</protein>
<reference evidence="1" key="1">
    <citation type="journal article" date="2020" name="bioRxiv">
        <title>Comparative genomics of Chlamydomonas.</title>
        <authorList>
            <person name="Craig R.J."/>
            <person name="Hasan A.R."/>
            <person name="Ness R.W."/>
            <person name="Keightley P.D."/>
        </authorList>
    </citation>
    <scope>NUCLEOTIDE SEQUENCE</scope>
    <source>
        <strain evidence="1">CCAP 11/173</strain>
    </source>
</reference>
<proteinExistence type="predicted"/>